<dbReference type="InterPro" id="IPR015590">
    <property type="entry name" value="Aldehyde_DH_dom"/>
</dbReference>
<dbReference type="Gene3D" id="3.40.309.10">
    <property type="entry name" value="Aldehyde Dehydrogenase, Chain A, domain 2"/>
    <property type="match status" value="1"/>
</dbReference>
<name>A0A841CV19_9PSEU</name>
<dbReference type="AlphaFoldDB" id="A0A841CV19"/>
<gene>
    <name evidence="5" type="ORF">FHS29_006416</name>
</gene>
<proteinExistence type="inferred from homology"/>
<keyword evidence="1 3" id="KW-0560">Oxidoreductase</keyword>
<evidence type="ECO:0000256" key="1">
    <source>
        <dbReference type="ARBA" id="ARBA00023002"/>
    </source>
</evidence>
<feature type="domain" description="Aldehyde dehydrogenase" evidence="4">
    <location>
        <begin position="57"/>
        <end position="495"/>
    </location>
</feature>
<comment type="caution">
    <text evidence="5">The sequence shown here is derived from an EMBL/GenBank/DDBJ whole genome shotgun (WGS) entry which is preliminary data.</text>
</comment>
<dbReference type="GO" id="GO:0016620">
    <property type="term" value="F:oxidoreductase activity, acting on the aldehyde or oxo group of donors, NAD or NADP as acceptor"/>
    <property type="evidence" value="ECO:0007669"/>
    <property type="project" value="InterPro"/>
</dbReference>
<sequence length="521" mass="55482">MDDSVNREERRTARSYIAGHDVGVAQEPVLSARLSLDDPATCERLSGTTAPGDHPAILGYCAIASPDDVSAATAAAHAAARRWADTPTTTRFALGGRFCRLLERLRGELVSLMTAEGCPARIADWQLDSLLGLFGDEACRWYRGLVDRQWRQGDRRLVLRYKPDGVLAVHPPSNAPVFSATTGALHGLLAGNAVVVRIPRKFALSTAFLLRDVLVPAMEQVGAPPGALNFFGAEAGPVLQAWLADPRVDDILYYGSSERGLRFQQACLRHGKKAVLELSGNDTVVVWHDAPVAPAADALAEAFHASGQLCIAPNRALVHPRVADEIVEAVRQRASALRPGYSDDGVTVLTPVPAERHLAEVRAAVAGGASLVCGGRRSTVSGEPHRDGAFLEPTVLRVDGLDAAASLPITREETFCPVLSVVVPGRRDDDALLSDMIAFLNANPYGLRNSLWTADPAIAERFLATVHNGAMLKVNQPHLDFVPPLPSHGGTGVSGGVYGEASYLFLKTAHLQAAVVAGFPT</sequence>
<evidence type="ECO:0000256" key="2">
    <source>
        <dbReference type="PROSITE-ProRule" id="PRU10007"/>
    </source>
</evidence>
<dbReference type="Pfam" id="PF00171">
    <property type="entry name" value="Aldedh"/>
    <property type="match status" value="1"/>
</dbReference>
<accession>A0A841CV19</accession>
<keyword evidence="6" id="KW-1185">Reference proteome</keyword>
<evidence type="ECO:0000259" key="4">
    <source>
        <dbReference type="Pfam" id="PF00171"/>
    </source>
</evidence>
<evidence type="ECO:0000313" key="6">
    <source>
        <dbReference type="Proteomes" id="UP000547510"/>
    </source>
</evidence>
<dbReference type="InterPro" id="IPR016161">
    <property type="entry name" value="Ald_DH/histidinol_DH"/>
</dbReference>
<dbReference type="InterPro" id="IPR050740">
    <property type="entry name" value="Aldehyde_DH_Superfamily"/>
</dbReference>
<dbReference type="PROSITE" id="PS00687">
    <property type="entry name" value="ALDEHYDE_DEHYDR_GLU"/>
    <property type="match status" value="1"/>
</dbReference>
<comment type="similarity">
    <text evidence="3">Belongs to the aldehyde dehydrogenase family.</text>
</comment>
<organism evidence="5 6">
    <name type="scientific">Saccharothrix tamanrassetensis</name>
    <dbReference type="NCBI Taxonomy" id="1051531"/>
    <lineage>
        <taxon>Bacteria</taxon>
        <taxon>Bacillati</taxon>
        <taxon>Actinomycetota</taxon>
        <taxon>Actinomycetes</taxon>
        <taxon>Pseudonocardiales</taxon>
        <taxon>Pseudonocardiaceae</taxon>
        <taxon>Saccharothrix</taxon>
    </lineage>
</organism>
<dbReference type="Gene3D" id="3.40.605.10">
    <property type="entry name" value="Aldehyde Dehydrogenase, Chain A, domain 1"/>
    <property type="match status" value="1"/>
</dbReference>
<dbReference type="PANTHER" id="PTHR43353:SF5">
    <property type="entry name" value="SUCCINATE-SEMIALDEHYDE DEHYDROGENASE, MITOCHONDRIAL"/>
    <property type="match status" value="1"/>
</dbReference>
<evidence type="ECO:0000256" key="3">
    <source>
        <dbReference type="RuleBase" id="RU003345"/>
    </source>
</evidence>
<evidence type="ECO:0000313" key="5">
    <source>
        <dbReference type="EMBL" id="MBB5959795.1"/>
    </source>
</evidence>
<dbReference type="InterPro" id="IPR016163">
    <property type="entry name" value="Ald_DH_C"/>
</dbReference>
<feature type="active site" evidence="2">
    <location>
        <position position="277"/>
    </location>
</feature>
<dbReference type="PANTHER" id="PTHR43353">
    <property type="entry name" value="SUCCINATE-SEMIALDEHYDE DEHYDROGENASE, MITOCHONDRIAL"/>
    <property type="match status" value="1"/>
</dbReference>
<dbReference type="InterPro" id="IPR029510">
    <property type="entry name" value="Ald_DH_CS_GLU"/>
</dbReference>
<protein>
    <submittedName>
        <fullName evidence="5">Acyl-CoA reductase-like NAD-dependent aldehyde dehydrogenase</fullName>
    </submittedName>
</protein>
<dbReference type="RefSeq" id="WP_184697014.1">
    <property type="nucleotide sequence ID" value="NZ_JACHJN010000012.1"/>
</dbReference>
<reference evidence="5 6" key="1">
    <citation type="submission" date="2020-08" db="EMBL/GenBank/DDBJ databases">
        <title>Genomic Encyclopedia of Type Strains, Phase III (KMG-III): the genomes of soil and plant-associated and newly described type strains.</title>
        <authorList>
            <person name="Whitman W."/>
        </authorList>
    </citation>
    <scope>NUCLEOTIDE SEQUENCE [LARGE SCALE GENOMIC DNA]</scope>
    <source>
        <strain evidence="5 6">CECT 8640</strain>
    </source>
</reference>
<dbReference type="Proteomes" id="UP000547510">
    <property type="component" value="Unassembled WGS sequence"/>
</dbReference>
<dbReference type="SUPFAM" id="SSF53720">
    <property type="entry name" value="ALDH-like"/>
    <property type="match status" value="1"/>
</dbReference>
<dbReference type="EMBL" id="JACHJN010000012">
    <property type="protein sequence ID" value="MBB5959795.1"/>
    <property type="molecule type" value="Genomic_DNA"/>
</dbReference>
<dbReference type="InterPro" id="IPR016162">
    <property type="entry name" value="Ald_DH_N"/>
</dbReference>